<feature type="chain" id="PRO_5040490905" evidence="4">
    <location>
        <begin position="22"/>
        <end position="195"/>
    </location>
</feature>
<feature type="signal peptide" evidence="4">
    <location>
        <begin position="1"/>
        <end position="21"/>
    </location>
</feature>
<dbReference type="GO" id="GO:0005213">
    <property type="term" value="F:structural constituent of egg chorion"/>
    <property type="evidence" value="ECO:0007669"/>
    <property type="project" value="InterPro"/>
</dbReference>
<dbReference type="Proteomes" id="UP001152562">
    <property type="component" value="Unassembled WGS sequence"/>
</dbReference>
<dbReference type="AlphaFoldDB" id="A0A9P0THV2"/>
<evidence type="ECO:0000256" key="3">
    <source>
        <dbReference type="RuleBase" id="RU004378"/>
    </source>
</evidence>
<keyword evidence="6" id="KW-1185">Reference proteome</keyword>
<comment type="caution">
    <text evidence="5">The sequence shown here is derived from an EMBL/GenBank/DDBJ whole genome shotgun (WGS) entry which is preliminary data.</text>
</comment>
<dbReference type="InterPro" id="IPR002635">
    <property type="entry name" value="Chorion"/>
</dbReference>
<sequence length="195" mass="19745">MLSKSVFVYCAQALLIQVIDAQLLGNQHNLGLHGRPYQNQISNPGYPANSASIAAEKAALNVGYGNFANGMAMDPAFANIAGFNQELGSFNGGGLIVTSSSPIAASGVTVQSENLVVEGPLAVTGQLPFLGVVELEGPLPATGQGAVAYGAGNGNIGMIGENLNGTPEPSISNVAAVNSRNAGFSVQGVGRRGIY</sequence>
<keyword evidence="4" id="KW-0732">Signal</keyword>
<proteinExistence type="inferred from homology"/>
<evidence type="ECO:0000313" key="5">
    <source>
        <dbReference type="EMBL" id="CAH4032625.1"/>
    </source>
</evidence>
<dbReference type="GO" id="GO:0007304">
    <property type="term" value="P:chorion-containing eggshell formation"/>
    <property type="evidence" value="ECO:0007669"/>
    <property type="project" value="InterPro"/>
</dbReference>
<evidence type="ECO:0000256" key="2">
    <source>
        <dbReference type="ARBA" id="ARBA00022737"/>
    </source>
</evidence>
<name>A0A9P0THV2_PIEBR</name>
<dbReference type="EMBL" id="CALOZG010000029">
    <property type="protein sequence ID" value="CAH4032625.1"/>
    <property type="molecule type" value="Genomic_DNA"/>
</dbReference>
<keyword evidence="2" id="KW-0677">Repeat</keyword>
<dbReference type="GO" id="GO:0042600">
    <property type="term" value="C:egg chorion"/>
    <property type="evidence" value="ECO:0007669"/>
    <property type="project" value="InterPro"/>
</dbReference>
<accession>A0A9P0THV2</accession>
<evidence type="ECO:0000256" key="1">
    <source>
        <dbReference type="ARBA" id="ARBA00005906"/>
    </source>
</evidence>
<protein>
    <submittedName>
        <fullName evidence="5">Uncharacterized protein</fullName>
    </submittedName>
</protein>
<reference evidence="5" key="1">
    <citation type="submission" date="2022-05" db="EMBL/GenBank/DDBJ databases">
        <authorList>
            <person name="Okamura Y."/>
        </authorList>
    </citation>
    <scope>NUCLEOTIDE SEQUENCE</scope>
</reference>
<comment type="similarity">
    <text evidence="1 3">Belongs to the chorion protein family.</text>
</comment>
<evidence type="ECO:0000256" key="4">
    <source>
        <dbReference type="SAM" id="SignalP"/>
    </source>
</evidence>
<evidence type="ECO:0000313" key="6">
    <source>
        <dbReference type="Proteomes" id="UP001152562"/>
    </source>
</evidence>
<gene>
    <name evidence="5" type="ORF">PIBRA_LOCUS8994</name>
</gene>
<organism evidence="5 6">
    <name type="scientific">Pieris brassicae</name>
    <name type="common">White butterfly</name>
    <name type="synonym">Large white butterfly</name>
    <dbReference type="NCBI Taxonomy" id="7116"/>
    <lineage>
        <taxon>Eukaryota</taxon>
        <taxon>Metazoa</taxon>
        <taxon>Ecdysozoa</taxon>
        <taxon>Arthropoda</taxon>
        <taxon>Hexapoda</taxon>
        <taxon>Insecta</taxon>
        <taxon>Pterygota</taxon>
        <taxon>Neoptera</taxon>
        <taxon>Endopterygota</taxon>
        <taxon>Lepidoptera</taxon>
        <taxon>Glossata</taxon>
        <taxon>Ditrysia</taxon>
        <taxon>Papilionoidea</taxon>
        <taxon>Pieridae</taxon>
        <taxon>Pierinae</taxon>
        <taxon>Pieris</taxon>
    </lineage>
</organism>
<dbReference type="Pfam" id="PF01723">
    <property type="entry name" value="Chorion_1"/>
    <property type="match status" value="1"/>
</dbReference>